<comment type="caution">
    <text evidence="4">The sequence shown here is derived from an EMBL/GenBank/DDBJ whole genome shotgun (WGS) entry which is preliminary data.</text>
</comment>
<keyword evidence="1" id="KW-0106">Calcium</keyword>
<sequence>MGIQHSKSRTLTDSDIRLISQQTQLEPHIIQQLYEAFMERAGNDGRMTISDFKKTYTEIDPNANFFTLDNDAERFFMMFDRDRNGVLTFDEFMMAYILLQRGGDVPANRWHNAINTMPVGVISRPGLLNYEEGLRLLQYMHQFYQIPNFDPVREHNLLWGQLAPQLDPSGYIPQPEYLRLFSAQPHIQPHVW</sequence>
<dbReference type="Proteomes" id="UP000681720">
    <property type="component" value="Unassembled WGS sequence"/>
</dbReference>
<dbReference type="OrthoDB" id="186625at2759"/>
<evidence type="ECO:0000313" key="14">
    <source>
        <dbReference type="Proteomes" id="UP000663866"/>
    </source>
</evidence>
<dbReference type="PROSITE" id="PS50222">
    <property type="entry name" value="EF_HAND_2"/>
    <property type="match status" value="1"/>
</dbReference>
<dbReference type="PROSITE" id="PS00018">
    <property type="entry name" value="EF_HAND_1"/>
    <property type="match status" value="1"/>
</dbReference>
<dbReference type="EMBL" id="CAJNOV010018393">
    <property type="protein sequence ID" value="CAF1619431.1"/>
    <property type="molecule type" value="Genomic_DNA"/>
</dbReference>
<dbReference type="Proteomes" id="UP000663866">
    <property type="component" value="Unassembled WGS sequence"/>
</dbReference>
<evidence type="ECO:0000313" key="6">
    <source>
        <dbReference type="EMBL" id="CAF2151475.1"/>
    </source>
</evidence>
<proteinExistence type="predicted"/>
<dbReference type="Proteomes" id="UP000663855">
    <property type="component" value="Unassembled WGS sequence"/>
</dbReference>
<dbReference type="Proteomes" id="UP000663856">
    <property type="component" value="Unassembled WGS sequence"/>
</dbReference>
<evidence type="ECO:0000313" key="12">
    <source>
        <dbReference type="EMBL" id="CAF4103620.1"/>
    </source>
</evidence>
<dbReference type="AlphaFoldDB" id="A0A816C7Z1"/>
<dbReference type="Proteomes" id="UP000663887">
    <property type="component" value="Unassembled WGS sequence"/>
</dbReference>
<evidence type="ECO:0000259" key="2">
    <source>
        <dbReference type="PROSITE" id="PS50222"/>
    </source>
</evidence>
<dbReference type="EMBL" id="CAJNOW010009528">
    <property type="protein sequence ID" value="CAF1564777.1"/>
    <property type="molecule type" value="Genomic_DNA"/>
</dbReference>
<dbReference type="GO" id="GO:0005509">
    <property type="term" value="F:calcium ion binding"/>
    <property type="evidence" value="ECO:0007669"/>
    <property type="project" value="InterPro"/>
</dbReference>
<dbReference type="Proteomes" id="UP000663834">
    <property type="component" value="Unassembled WGS sequence"/>
</dbReference>
<protein>
    <recommendedName>
        <fullName evidence="2">EF-hand domain-containing protein</fullName>
    </recommendedName>
</protein>
<evidence type="ECO:0000313" key="7">
    <source>
        <dbReference type="EMBL" id="CAF2243139.1"/>
    </source>
</evidence>
<evidence type="ECO:0000313" key="13">
    <source>
        <dbReference type="Proteomes" id="UP000663855"/>
    </source>
</evidence>
<dbReference type="EMBL" id="CAJNRE010020877">
    <property type="protein sequence ID" value="CAF2243139.1"/>
    <property type="molecule type" value="Genomic_DNA"/>
</dbReference>
<gene>
    <name evidence="10" type="ORF">BYL167_LOCUS17593</name>
    <name evidence="4" type="ORF">CJN711_LOCUS37684</name>
    <name evidence="11" type="ORF">GIL414_LOCUS15673</name>
    <name evidence="3" type="ORF">KQP761_LOCUS18662</name>
    <name evidence="7" type="ORF">MBJ925_LOCUS37458</name>
    <name evidence="8" type="ORF">OVN521_LOCUS983</name>
    <name evidence="12" type="ORF">SMN809_LOCUS17461</name>
    <name evidence="9" type="ORF">UXM345_LOCUS5665</name>
    <name evidence="5" type="ORF">WKI299_LOCUS29972</name>
    <name evidence="6" type="ORF">XDN619_LOCUS28747</name>
</gene>
<dbReference type="EMBL" id="CAJOBF010000426">
    <property type="protein sequence ID" value="CAF3815835.1"/>
    <property type="molecule type" value="Genomic_DNA"/>
</dbReference>
<dbReference type="Proteomes" id="UP000663842">
    <property type="component" value="Unassembled WGS sequence"/>
</dbReference>
<dbReference type="EMBL" id="CAJOBJ010006956">
    <property type="protein sequence ID" value="CAF4073947.1"/>
    <property type="molecule type" value="Genomic_DNA"/>
</dbReference>
<organism evidence="4 13">
    <name type="scientific">Rotaria magnacalcarata</name>
    <dbReference type="NCBI Taxonomy" id="392030"/>
    <lineage>
        <taxon>Eukaryota</taxon>
        <taxon>Metazoa</taxon>
        <taxon>Spiralia</taxon>
        <taxon>Gnathifera</taxon>
        <taxon>Rotifera</taxon>
        <taxon>Eurotatoria</taxon>
        <taxon>Bdelloidea</taxon>
        <taxon>Philodinida</taxon>
        <taxon>Philodinidae</taxon>
        <taxon>Rotaria</taxon>
    </lineage>
</organism>
<dbReference type="SMART" id="SM00054">
    <property type="entry name" value="EFh"/>
    <property type="match status" value="1"/>
</dbReference>
<name>A0A816C7Z1_9BILA</name>
<evidence type="ECO:0000313" key="9">
    <source>
        <dbReference type="EMBL" id="CAF3815835.1"/>
    </source>
</evidence>
<evidence type="ECO:0000313" key="10">
    <source>
        <dbReference type="EMBL" id="CAF4072311.1"/>
    </source>
</evidence>
<dbReference type="EMBL" id="CAJNRG010013770">
    <property type="protein sequence ID" value="CAF2151475.1"/>
    <property type="molecule type" value="Genomic_DNA"/>
</dbReference>
<dbReference type="EMBL" id="CAJNRF010013448">
    <property type="protein sequence ID" value="CAF2149200.1"/>
    <property type="molecule type" value="Genomic_DNA"/>
</dbReference>
<evidence type="ECO:0000313" key="11">
    <source>
        <dbReference type="EMBL" id="CAF4073947.1"/>
    </source>
</evidence>
<keyword evidence="14" id="KW-1185">Reference proteome</keyword>
<dbReference type="InterPro" id="IPR011992">
    <property type="entry name" value="EF-hand-dom_pair"/>
</dbReference>
<dbReference type="Proteomes" id="UP000681967">
    <property type="component" value="Unassembled WGS sequence"/>
</dbReference>
<feature type="domain" description="EF-hand" evidence="2">
    <location>
        <begin position="67"/>
        <end position="102"/>
    </location>
</feature>
<accession>A0A816C7Z1</accession>
<dbReference type="InterPro" id="IPR002048">
    <property type="entry name" value="EF_hand_dom"/>
</dbReference>
<evidence type="ECO:0000313" key="3">
    <source>
        <dbReference type="EMBL" id="CAF1564777.1"/>
    </source>
</evidence>
<dbReference type="EMBL" id="CAJOBH010007006">
    <property type="protein sequence ID" value="CAF4072311.1"/>
    <property type="molecule type" value="Genomic_DNA"/>
</dbReference>
<evidence type="ECO:0000313" key="5">
    <source>
        <dbReference type="EMBL" id="CAF2149200.1"/>
    </source>
</evidence>
<reference evidence="4" key="1">
    <citation type="submission" date="2021-02" db="EMBL/GenBank/DDBJ databases">
        <authorList>
            <person name="Nowell W R."/>
        </authorList>
    </citation>
    <scope>NUCLEOTIDE SEQUENCE</scope>
</reference>
<dbReference type="EMBL" id="CAJOBG010000059">
    <property type="protein sequence ID" value="CAF3748398.1"/>
    <property type="molecule type" value="Genomic_DNA"/>
</dbReference>
<evidence type="ECO:0000313" key="8">
    <source>
        <dbReference type="EMBL" id="CAF3748398.1"/>
    </source>
</evidence>
<evidence type="ECO:0000256" key="1">
    <source>
        <dbReference type="ARBA" id="ARBA00022837"/>
    </source>
</evidence>
<dbReference type="Gene3D" id="1.10.238.10">
    <property type="entry name" value="EF-hand"/>
    <property type="match status" value="1"/>
</dbReference>
<dbReference type="EMBL" id="CAJOBI010008090">
    <property type="protein sequence ID" value="CAF4103620.1"/>
    <property type="molecule type" value="Genomic_DNA"/>
</dbReference>
<dbReference type="Proteomes" id="UP000663824">
    <property type="component" value="Unassembled WGS sequence"/>
</dbReference>
<evidence type="ECO:0000313" key="4">
    <source>
        <dbReference type="EMBL" id="CAF1619431.1"/>
    </source>
</evidence>
<dbReference type="SUPFAM" id="SSF47473">
    <property type="entry name" value="EF-hand"/>
    <property type="match status" value="1"/>
</dbReference>
<dbReference type="InterPro" id="IPR018247">
    <property type="entry name" value="EF_Hand_1_Ca_BS"/>
</dbReference>
<dbReference type="Proteomes" id="UP000676336">
    <property type="component" value="Unassembled WGS sequence"/>
</dbReference>